<keyword evidence="2" id="KW-0067">ATP-binding</keyword>
<dbReference type="Proteomes" id="UP000789752">
    <property type="component" value="Unassembled WGS sequence"/>
</dbReference>
<comment type="caution">
    <text evidence="4">The sequence shown here is derived from an EMBL/GenBank/DDBJ whole genome shotgun (WGS) entry which is preliminary data.</text>
</comment>
<keyword evidence="1" id="KW-0547">Nucleotide-binding</keyword>
<dbReference type="Pfam" id="PF00501">
    <property type="entry name" value="AMP-binding"/>
    <property type="match status" value="1"/>
</dbReference>
<reference evidence="4 5" key="1">
    <citation type="submission" date="2021-04" db="EMBL/GenBank/DDBJ databases">
        <authorList>
            <person name="Vanwijnsberghe S."/>
        </authorList>
    </citation>
    <scope>NUCLEOTIDE SEQUENCE [LARGE SCALE GENOMIC DNA]</scope>
    <source>
        <strain evidence="4 5">LMG 32171</strain>
    </source>
</reference>
<evidence type="ECO:0000313" key="4">
    <source>
        <dbReference type="EMBL" id="CAG4897182.1"/>
    </source>
</evidence>
<dbReference type="Gene3D" id="3.40.50.12780">
    <property type="entry name" value="N-terminal domain of ligase-like"/>
    <property type="match status" value="1"/>
</dbReference>
<dbReference type="Pfam" id="PF23562">
    <property type="entry name" value="AMP-binding_C_3"/>
    <property type="match status" value="1"/>
</dbReference>
<keyword evidence="4" id="KW-0436">Ligase</keyword>
<gene>
    <name evidence="4" type="ORF">R54767_02229</name>
</gene>
<dbReference type="InterPro" id="IPR042099">
    <property type="entry name" value="ANL_N_sf"/>
</dbReference>
<name>A0ABN7QNI0_9BURK</name>
<protein>
    <submittedName>
        <fullName evidence="4">Long-chain-fatty-acid--CoA ligase FadD15</fullName>
        <ecNumber evidence="4">6.2.1.3</ecNumber>
    </submittedName>
</protein>
<dbReference type="EC" id="6.2.1.3" evidence="4"/>
<dbReference type="PANTHER" id="PTHR43272:SF33">
    <property type="entry name" value="AMP-BINDING DOMAIN-CONTAINING PROTEIN-RELATED"/>
    <property type="match status" value="1"/>
</dbReference>
<dbReference type="GO" id="GO:0004467">
    <property type="term" value="F:long-chain fatty acid-CoA ligase activity"/>
    <property type="evidence" value="ECO:0007669"/>
    <property type="project" value="UniProtKB-EC"/>
</dbReference>
<evidence type="ECO:0000256" key="2">
    <source>
        <dbReference type="ARBA" id="ARBA00022840"/>
    </source>
</evidence>
<evidence type="ECO:0000256" key="1">
    <source>
        <dbReference type="ARBA" id="ARBA00022741"/>
    </source>
</evidence>
<evidence type="ECO:0000313" key="5">
    <source>
        <dbReference type="Proteomes" id="UP000789752"/>
    </source>
</evidence>
<evidence type="ECO:0000259" key="3">
    <source>
        <dbReference type="Pfam" id="PF00501"/>
    </source>
</evidence>
<dbReference type="RefSeq" id="WP_228978009.1">
    <property type="nucleotide sequence ID" value="NZ_CAJQYY010000011.1"/>
</dbReference>
<dbReference type="EMBL" id="CAJQYY010000011">
    <property type="protein sequence ID" value="CAG4897182.1"/>
    <property type="molecule type" value="Genomic_DNA"/>
</dbReference>
<keyword evidence="5" id="KW-1185">Reference proteome</keyword>
<feature type="domain" description="AMP-dependent synthetase/ligase" evidence="3">
    <location>
        <begin position="47"/>
        <end position="430"/>
    </location>
</feature>
<sequence>MSEHAYRRVNFGVGPLEVTETPDGTLRVRSTTPLAPYPERVIDRLFAHAAAAPERTLVARRGPDGQWQHVTYAQAAAAARSIGEALLARGLSAERPVAILSGNSLQHALVALGCMCAGVPYAPVSPAYSLLDKSYGKLRHILAMLTPGLVFADDGARFAPALRDAVAADIEVVVSDAPLAGRKTTSLDELLATVPTDAVDRARAATGPDTIVKFLCTSGSTKMPKAVINTNRMWSSNLVMETAAWPFLAEEPPVFIDWLPWHHTFGGNQNFGLTLFHGGSLYIDDGKPTTDGMATTLANLREISPTVYFNVPKGWEEIARALEHDAGLRETFYHRLRMQFYAGAALEQPVWDRLHANAVAHCGERIVMNTGLGMTETAPSALMIVETEVMAGQIGVPLPGMELKLVAVGDGSSRKLEVRYRGPNVTPGYWRAPQQSAEAFDEDHFFCSGDAVRWLDPANPDRGFVFDGRVAEDFKLNTGTWVSVGPLRQRVIAAGSPYVGDVVVTGHDRHEIGVLLVPNLAACRQLCGAFADVPAAQVYAHPEVVAIFAALVDELYAGGTGSASRVARAALLDPPPSLASGEVTDKGSINQRVVLAQRAATVDALYRGDPTLTVWVPRSVAAAGNSH</sequence>
<accession>A0ABN7QNI0</accession>
<dbReference type="SUPFAM" id="SSF56801">
    <property type="entry name" value="Acetyl-CoA synthetase-like"/>
    <property type="match status" value="1"/>
</dbReference>
<dbReference type="InterPro" id="IPR000873">
    <property type="entry name" value="AMP-dep_synth/lig_dom"/>
</dbReference>
<proteinExistence type="predicted"/>
<organism evidence="4 5">
    <name type="scientific">Paraburkholderia gardini</name>
    <dbReference type="NCBI Taxonomy" id="2823469"/>
    <lineage>
        <taxon>Bacteria</taxon>
        <taxon>Pseudomonadati</taxon>
        <taxon>Pseudomonadota</taxon>
        <taxon>Betaproteobacteria</taxon>
        <taxon>Burkholderiales</taxon>
        <taxon>Burkholderiaceae</taxon>
        <taxon>Paraburkholderia</taxon>
    </lineage>
</organism>
<dbReference type="PANTHER" id="PTHR43272">
    <property type="entry name" value="LONG-CHAIN-FATTY-ACID--COA LIGASE"/>
    <property type="match status" value="1"/>
</dbReference>